<proteinExistence type="predicted"/>
<keyword evidence="1" id="KW-1133">Transmembrane helix</keyword>
<keyword evidence="1" id="KW-0472">Membrane</keyword>
<comment type="caution">
    <text evidence="2">The sequence shown here is derived from an EMBL/GenBank/DDBJ whole genome shotgun (WGS) entry which is preliminary data.</text>
</comment>
<name>A0A8S9FLQ9_BRACR</name>
<feature type="transmembrane region" description="Helical" evidence="1">
    <location>
        <begin position="49"/>
        <end position="68"/>
    </location>
</feature>
<reference evidence="2" key="1">
    <citation type="submission" date="2019-12" db="EMBL/GenBank/DDBJ databases">
        <title>Genome sequencing and annotation of Brassica cretica.</title>
        <authorList>
            <person name="Studholme D.J."/>
            <person name="Sarris P.F."/>
        </authorList>
    </citation>
    <scope>NUCLEOTIDE SEQUENCE</scope>
    <source>
        <strain evidence="2">PFS-102/07</strain>
        <tissue evidence="2">Leaf</tissue>
    </source>
</reference>
<protein>
    <submittedName>
        <fullName evidence="2">Uncharacterized protein</fullName>
    </submittedName>
</protein>
<keyword evidence="1" id="KW-0812">Transmembrane</keyword>
<dbReference type="EMBL" id="QGKY02002305">
    <property type="protein sequence ID" value="KAF2533337.1"/>
    <property type="molecule type" value="Genomic_DNA"/>
</dbReference>
<dbReference type="AlphaFoldDB" id="A0A8S9FLQ9"/>
<evidence type="ECO:0000256" key="1">
    <source>
        <dbReference type="SAM" id="Phobius"/>
    </source>
</evidence>
<accession>A0A8S9FLQ9</accession>
<evidence type="ECO:0000313" key="2">
    <source>
        <dbReference type="EMBL" id="KAF2533337.1"/>
    </source>
</evidence>
<organism evidence="2">
    <name type="scientific">Brassica cretica</name>
    <name type="common">Mustard</name>
    <dbReference type="NCBI Taxonomy" id="69181"/>
    <lineage>
        <taxon>Eukaryota</taxon>
        <taxon>Viridiplantae</taxon>
        <taxon>Streptophyta</taxon>
        <taxon>Embryophyta</taxon>
        <taxon>Tracheophyta</taxon>
        <taxon>Spermatophyta</taxon>
        <taxon>Magnoliopsida</taxon>
        <taxon>eudicotyledons</taxon>
        <taxon>Gunneridae</taxon>
        <taxon>Pentapetalae</taxon>
        <taxon>rosids</taxon>
        <taxon>malvids</taxon>
        <taxon>Brassicales</taxon>
        <taxon>Brassicaceae</taxon>
        <taxon>Brassiceae</taxon>
        <taxon>Brassica</taxon>
    </lineage>
</organism>
<sequence length="91" mass="10130">MAAGENSAEAESQYLHVLSAFLAMEPVDSVISLARYNTTVTYRRLRRELLCLICSGVSFLLSVCTFYVESVPEDHLRRVSKGFSGKLALKL</sequence>
<gene>
    <name evidence="2" type="ORF">F2Q70_00032268</name>
</gene>